<evidence type="ECO:0000256" key="8">
    <source>
        <dbReference type="ARBA" id="ARBA00023053"/>
    </source>
</evidence>
<dbReference type="GO" id="GO:0005886">
    <property type="term" value="C:plasma membrane"/>
    <property type="evidence" value="ECO:0007669"/>
    <property type="project" value="TreeGrafter"/>
</dbReference>
<evidence type="ECO:0000256" key="12">
    <source>
        <dbReference type="ARBA" id="ARBA00023201"/>
    </source>
</evidence>
<evidence type="ECO:0000256" key="3">
    <source>
        <dbReference type="ARBA" id="ARBA00022448"/>
    </source>
</evidence>
<proteinExistence type="inferred from homology"/>
<keyword evidence="12" id="KW-0739">Sodium transport</keyword>
<comment type="caution">
    <text evidence="16">The sequence shown here is derived from an EMBL/GenBank/DDBJ whole genome shotgun (WGS) entry which is preliminary data.</text>
</comment>
<evidence type="ECO:0000256" key="4">
    <source>
        <dbReference type="ARBA" id="ARBA00022692"/>
    </source>
</evidence>
<dbReference type="Pfam" id="PF00474">
    <property type="entry name" value="SSF"/>
    <property type="match status" value="1"/>
</dbReference>
<evidence type="ECO:0000256" key="2">
    <source>
        <dbReference type="ARBA" id="ARBA00006434"/>
    </source>
</evidence>
<accession>A0AA47M2H0</accession>
<dbReference type="EMBL" id="JAOPHQ010006265">
    <property type="protein sequence ID" value="KAK0132401.1"/>
    <property type="molecule type" value="Genomic_DNA"/>
</dbReference>
<dbReference type="AlphaFoldDB" id="A0AA47M2H0"/>
<feature type="transmembrane region" description="Helical" evidence="15">
    <location>
        <begin position="155"/>
        <end position="174"/>
    </location>
</feature>
<evidence type="ECO:0000256" key="15">
    <source>
        <dbReference type="SAM" id="Phobius"/>
    </source>
</evidence>
<evidence type="ECO:0000313" key="16">
    <source>
        <dbReference type="EMBL" id="KAK0132401.1"/>
    </source>
</evidence>
<keyword evidence="17" id="KW-1185">Reference proteome</keyword>
<comment type="similarity">
    <text evidence="2 13">Belongs to the sodium:solute symporter (SSF) (TC 2.A.21) family.</text>
</comment>
<evidence type="ECO:0000256" key="10">
    <source>
        <dbReference type="ARBA" id="ARBA00023136"/>
    </source>
</evidence>
<keyword evidence="11" id="KW-0325">Glycoprotein</keyword>
<evidence type="ECO:0000256" key="7">
    <source>
        <dbReference type="ARBA" id="ARBA00022989"/>
    </source>
</evidence>
<keyword evidence="6" id="KW-0530">Neurotransmitter biosynthesis</keyword>
<feature type="compositionally biased region" description="Basic and acidic residues" evidence="14">
    <location>
        <begin position="303"/>
        <end position="318"/>
    </location>
</feature>
<feature type="transmembrane region" description="Helical" evidence="15">
    <location>
        <begin position="180"/>
        <end position="203"/>
    </location>
</feature>
<dbReference type="Proteomes" id="UP001174136">
    <property type="component" value="Unassembled WGS sequence"/>
</dbReference>
<sequence>MITYLDLSYNTNVFLHILRVFFQVLGCQAIQPVHQRILSSKTSDTARHSCFFTALAVIIFAIPPAIVGGVAITADWNGTSYGSPAPLERGEAGIVFALALNYLTPPYIAIVGIGTVGAAVMSSTDSGLLSASTTFSNNIYKSVLRPQASQREMQWVIRAVVVVMGIGGTALTSFQKSSMMMWYIGVALAYVFMFPQLVCVLFFNVANSYGCIMGFLLSLLLRLLCGWSHLGIPAVIHLPGGVYKDSVFVQRFPVNTLCMLFSMACILLFSYLSALLLDKGLVPETWDKLHVLKLPRTLPPIGTKEDDKKRRLKEKDPDQDTSGPMLNTDVLNLATCVSFKSVEEAARALNPCKGTRVEPVTNCSSRPLRSSLKASTACQNHRTTLLSHVQCFSRVLAFQSARSILPSPPMINCWGRWKRKI</sequence>
<evidence type="ECO:0000256" key="9">
    <source>
        <dbReference type="ARBA" id="ARBA00023065"/>
    </source>
</evidence>
<feature type="transmembrane region" description="Helical" evidence="15">
    <location>
        <begin position="51"/>
        <end position="74"/>
    </location>
</feature>
<comment type="subcellular location">
    <subcellularLocation>
        <location evidence="1">Membrane</location>
        <topology evidence="1">Multi-pass membrane protein</topology>
    </subcellularLocation>
</comment>
<feature type="region of interest" description="Disordered" evidence="14">
    <location>
        <begin position="302"/>
        <end position="325"/>
    </location>
</feature>
<keyword evidence="5" id="KW-0769">Symport</keyword>
<reference evidence="16" key="1">
    <citation type="journal article" date="2023" name="Front. Mar. Sci.">
        <title>A new Merluccius polli reference genome to investigate the effects of global change in West African waters.</title>
        <authorList>
            <person name="Mateo J.L."/>
            <person name="Blanco-Fernandez C."/>
            <person name="Garcia-Vazquez E."/>
            <person name="Machado-Schiaffino G."/>
        </authorList>
    </citation>
    <scope>NUCLEOTIDE SEQUENCE</scope>
    <source>
        <strain evidence="16">C29</strain>
        <tissue evidence="16">Fin</tissue>
    </source>
</reference>
<evidence type="ECO:0000256" key="11">
    <source>
        <dbReference type="ARBA" id="ARBA00023180"/>
    </source>
</evidence>
<keyword evidence="3" id="KW-0813">Transport</keyword>
<evidence type="ECO:0000256" key="5">
    <source>
        <dbReference type="ARBA" id="ARBA00022847"/>
    </source>
</evidence>
<dbReference type="PANTHER" id="PTHR45897">
    <property type="entry name" value="HIGH-AFFINITY CHOLINE TRANSPORTER 1"/>
    <property type="match status" value="1"/>
</dbReference>
<evidence type="ECO:0000313" key="17">
    <source>
        <dbReference type="Proteomes" id="UP001174136"/>
    </source>
</evidence>
<feature type="transmembrane region" description="Helical" evidence="15">
    <location>
        <begin position="252"/>
        <end position="277"/>
    </location>
</feature>
<name>A0AA47M2H0_MERPO</name>
<gene>
    <name evidence="16" type="primary">CHT1_1</name>
    <name evidence="16" type="ORF">N1851_032706</name>
</gene>
<dbReference type="PANTHER" id="PTHR45897:SF5">
    <property type="entry name" value="HIGH AFFINITY CHOLINE TRANSPORTER 1"/>
    <property type="match status" value="1"/>
</dbReference>
<evidence type="ECO:0000256" key="1">
    <source>
        <dbReference type="ARBA" id="ARBA00004141"/>
    </source>
</evidence>
<dbReference type="PROSITE" id="PS50283">
    <property type="entry name" value="NA_SOLUT_SYMP_3"/>
    <property type="match status" value="1"/>
</dbReference>
<evidence type="ECO:0000256" key="6">
    <source>
        <dbReference type="ARBA" id="ARBA00022979"/>
    </source>
</evidence>
<protein>
    <submittedName>
        <fullName evidence="16">High-affinity choline transporter 1</fullName>
    </submittedName>
</protein>
<dbReference type="GO" id="GO:0008292">
    <property type="term" value="P:acetylcholine biosynthetic process"/>
    <property type="evidence" value="ECO:0007669"/>
    <property type="project" value="TreeGrafter"/>
</dbReference>
<evidence type="ECO:0000256" key="13">
    <source>
        <dbReference type="RuleBase" id="RU362091"/>
    </source>
</evidence>
<evidence type="ECO:0000256" key="14">
    <source>
        <dbReference type="SAM" id="MobiDB-lite"/>
    </source>
</evidence>
<dbReference type="InterPro" id="IPR038377">
    <property type="entry name" value="Na/Glc_symporter_sf"/>
</dbReference>
<dbReference type="GO" id="GO:0005307">
    <property type="term" value="F:choline:sodium symporter activity"/>
    <property type="evidence" value="ECO:0007669"/>
    <property type="project" value="TreeGrafter"/>
</dbReference>
<keyword evidence="8" id="KW-0915">Sodium</keyword>
<dbReference type="Gene3D" id="1.20.1730.10">
    <property type="entry name" value="Sodium/glucose cotransporter"/>
    <property type="match status" value="1"/>
</dbReference>
<organism evidence="16 17">
    <name type="scientific">Merluccius polli</name>
    <name type="common">Benguela hake</name>
    <name type="synonym">Merluccius cadenati</name>
    <dbReference type="NCBI Taxonomy" id="89951"/>
    <lineage>
        <taxon>Eukaryota</taxon>
        <taxon>Metazoa</taxon>
        <taxon>Chordata</taxon>
        <taxon>Craniata</taxon>
        <taxon>Vertebrata</taxon>
        <taxon>Euteleostomi</taxon>
        <taxon>Actinopterygii</taxon>
        <taxon>Neopterygii</taxon>
        <taxon>Teleostei</taxon>
        <taxon>Neoteleostei</taxon>
        <taxon>Acanthomorphata</taxon>
        <taxon>Zeiogadaria</taxon>
        <taxon>Gadariae</taxon>
        <taxon>Gadiformes</taxon>
        <taxon>Gadoidei</taxon>
        <taxon>Merlucciidae</taxon>
        <taxon>Merluccius</taxon>
    </lineage>
</organism>
<feature type="transmembrane region" description="Helical" evidence="15">
    <location>
        <begin position="94"/>
        <end position="120"/>
    </location>
</feature>
<feature type="transmembrane region" description="Helical" evidence="15">
    <location>
        <begin position="210"/>
        <end position="232"/>
    </location>
</feature>
<keyword evidence="7 15" id="KW-1133">Transmembrane helix</keyword>
<keyword evidence="4 15" id="KW-0812">Transmembrane</keyword>
<dbReference type="InterPro" id="IPR001734">
    <property type="entry name" value="Na/solute_symporter"/>
</dbReference>
<keyword evidence="9" id="KW-0406">Ion transport</keyword>
<dbReference type="InterPro" id="IPR052244">
    <property type="entry name" value="Choline_transporter"/>
</dbReference>
<keyword evidence="10 15" id="KW-0472">Membrane</keyword>